<reference evidence="3" key="1">
    <citation type="submission" date="2018-01" db="EMBL/GenBank/DDBJ databases">
        <title>A diatom virus reveals a new lineage of giant single stranded DNA viruses originating from double stranded DNA phage.</title>
        <authorList>
            <person name="Carlson M.C.G."/>
            <person name="Frischkorn K.R."/>
            <person name="Brumfield S."/>
            <person name="Rocap G."/>
        </authorList>
    </citation>
    <scope>NUCLEOTIDE SEQUENCE</scope>
    <source>
        <strain evidence="3">PmDNAV1</strain>
    </source>
</reference>
<name>A0A678W491_9VIRU</name>
<keyword evidence="2" id="KW-1133">Transmembrane helix</keyword>
<feature type="transmembrane region" description="Helical" evidence="2">
    <location>
        <begin position="12"/>
        <end position="33"/>
    </location>
</feature>
<sequence>MGNLLSSVWGKVMTGVAGACFALAILFCVLWSLADRARETEREARLIAEDQAVSAEAETKRTQAALDAAETRAALRAQQTATQRRDEETIRDVPETNNCGASPAIGRALDVLRQRRTNNSPASGSPPVPPELR</sequence>
<feature type="compositionally biased region" description="Pro residues" evidence="1">
    <location>
        <begin position="124"/>
        <end position="133"/>
    </location>
</feature>
<organism evidence="3">
    <name type="scientific">Pseudo-nitzschia multiseries DNA virus</name>
    <dbReference type="NCBI Taxonomy" id="2364897"/>
    <lineage>
        <taxon>Viruses</taxon>
    </lineage>
</organism>
<feature type="region of interest" description="Disordered" evidence="1">
    <location>
        <begin position="79"/>
        <end position="133"/>
    </location>
</feature>
<proteinExistence type="predicted"/>
<keyword evidence="2" id="KW-0812">Transmembrane</keyword>
<feature type="compositionally biased region" description="Basic and acidic residues" evidence="1">
    <location>
        <begin position="83"/>
        <end position="94"/>
    </location>
</feature>
<protein>
    <submittedName>
        <fullName evidence="3">Uncharacterized protein</fullName>
    </submittedName>
</protein>
<accession>A0A678W491</accession>
<keyword evidence="2" id="KW-0472">Membrane</keyword>
<evidence type="ECO:0000256" key="2">
    <source>
        <dbReference type="SAM" id="Phobius"/>
    </source>
</evidence>
<evidence type="ECO:0000256" key="1">
    <source>
        <dbReference type="SAM" id="MobiDB-lite"/>
    </source>
</evidence>
<gene>
    <name evidence="3" type="ORF">PmDNAV1_gp26</name>
</gene>
<dbReference type="EMBL" id="MG841150">
    <property type="protein sequence ID" value="AYD75910.1"/>
    <property type="molecule type" value="Genomic_DNA"/>
</dbReference>
<evidence type="ECO:0000313" key="3">
    <source>
        <dbReference type="EMBL" id="AYD75910.1"/>
    </source>
</evidence>